<feature type="domain" description="Response regulatory" evidence="7">
    <location>
        <begin position="7"/>
        <end position="126"/>
    </location>
</feature>
<dbReference type="PROSITE" id="PS50110">
    <property type="entry name" value="RESPONSE_REGULATORY"/>
    <property type="match status" value="1"/>
</dbReference>
<evidence type="ECO:0000256" key="2">
    <source>
        <dbReference type="ARBA" id="ARBA00023015"/>
    </source>
</evidence>
<keyword evidence="6" id="KW-0597">Phosphoprotein</keyword>
<dbReference type="InterPro" id="IPR000792">
    <property type="entry name" value="Tscrpt_reg_LuxR_C"/>
</dbReference>
<keyword evidence="5" id="KW-0804">Transcription</keyword>
<dbReference type="PRINTS" id="PR00038">
    <property type="entry name" value="HTHLUXR"/>
</dbReference>
<dbReference type="SUPFAM" id="SSF52172">
    <property type="entry name" value="CheY-like"/>
    <property type="match status" value="1"/>
</dbReference>
<dbReference type="GO" id="GO:0006352">
    <property type="term" value="P:DNA-templated transcription initiation"/>
    <property type="evidence" value="ECO:0007669"/>
    <property type="project" value="InterPro"/>
</dbReference>
<dbReference type="PANTHER" id="PTHR43214">
    <property type="entry name" value="TWO-COMPONENT RESPONSE REGULATOR"/>
    <property type="match status" value="1"/>
</dbReference>
<evidence type="ECO:0000256" key="4">
    <source>
        <dbReference type="ARBA" id="ARBA00023125"/>
    </source>
</evidence>
<dbReference type="GO" id="GO:0016987">
    <property type="term" value="F:sigma factor activity"/>
    <property type="evidence" value="ECO:0007669"/>
    <property type="project" value="UniProtKB-KW"/>
</dbReference>
<proteinExistence type="inferred from homology"/>
<keyword evidence="2" id="KW-0805">Transcription regulation</keyword>
<sequence>MKTRSIRVGVIDDHPITLIGFSAVAWKLTKKWKPPIEVVKLSETVDLLLRGEPGIFDVVALDLSLEDGSSPADNVGRLVDEGYPVLIYTGGTNVDYLRQALAAGAAGIALKTDSVEHTLDCLRRVAAGETVDNQEIAAAIETDTKFVSANLSPREQETLSLIAAGYTHKQAAVAMNITDNTVDKNIFRIRKKYAAVGREARTKLLLHIRAQEDGLIIPHR</sequence>
<evidence type="ECO:0000256" key="3">
    <source>
        <dbReference type="ARBA" id="ARBA00023082"/>
    </source>
</evidence>
<evidence type="ECO:0000256" key="6">
    <source>
        <dbReference type="PROSITE-ProRule" id="PRU00169"/>
    </source>
</evidence>
<keyword evidence="9" id="KW-1185">Reference proteome</keyword>
<evidence type="ECO:0000256" key="5">
    <source>
        <dbReference type="ARBA" id="ARBA00023163"/>
    </source>
</evidence>
<dbReference type="Gene3D" id="3.40.50.2300">
    <property type="match status" value="1"/>
</dbReference>
<dbReference type="Pfam" id="PF08281">
    <property type="entry name" value="Sigma70_r4_2"/>
    <property type="match status" value="1"/>
</dbReference>
<evidence type="ECO:0000256" key="1">
    <source>
        <dbReference type="ARBA" id="ARBA00010641"/>
    </source>
</evidence>
<dbReference type="KEGG" id="psey:GU243_24185"/>
<dbReference type="SMART" id="SM00421">
    <property type="entry name" value="HTH_LUXR"/>
    <property type="match status" value="1"/>
</dbReference>
<geneLocation type="plasmid" evidence="8 9">
    <name>unnamed2</name>
</geneLocation>
<evidence type="ECO:0000313" key="9">
    <source>
        <dbReference type="Proteomes" id="UP000464186"/>
    </source>
</evidence>
<dbReference type="EMBL" id="CP047900">
    <property type="protein sequence ID" value="QHK22658.1"/>
    <property type="molecule type" value="Genomic_DNA"/>
</dbReference>
<dbReference type="InterPro" id="IPR013249">
    <property type="entry name" value="RNA_pol_sigma70_r4_t2"/>
</dbReference>
<keyword evidence="8" id="KW-0614">Plasmid</keyword>
<gene>
    <name evidence="8" type="ORF">GU243_24185</name>
</gene>
<dbReference type="GO" id="GO:0000160">
    <property type="term" value="P:phosphorelay signal transduction system"/>
    <property type="evidence" value="ECO:0007669"/>
    <property type="project" value="InterPro"/>
</dbReference>
<reference evidence="8 9" key="1">
    <citation type="submission" date="2020-01" db="EMBL/GenBank/DDBJ databases">
        <title>Pseudarthrobacter psychrotolerans sp. nov., isolated from antarctic soil.</title>
        <authorList>
            <person name="Shin Y."/>
            <person name="Park W."/>
        </authorList>
    </citation>
    <scope>NUCLEOTIDE SEQUENCE [LARGE SCALE GENOMIC DNA]</scope>
    <source>
        <strain evidence="8 9">YJ56</strain>
        <plasmid evidence="8 9">unnamed2</plasmid>
    </source>
</reference>
<keyword evidence="4 8" id="KW-0238">DNA-binding</keyword>
<dbReference type="InterPro" id="IPR001789">
    <property type="entry name" value="Sig_transdc_resp-reg_receiver"/>
</dbReference>
<protein>
    <submittedName>
        <fullName evidence="8">DNA-binding response regulator</fullName>
    </submittedName>
</protein>
<accession>A0A6P1NUE5</accession>
<comment type="similarity">
    <text evidence="1">Belongs to the sigma-70 factor family. ECF subfamily.</text>
</comment>
<dbReference type="InterPro" id="IPR039420">
    <property type="entry name" value="WalR-like"/>
</dbReference>
<dbReference type="InterPro" id="IPR016032">
    <property type="entry name" value="Sig_transdc_resp-reg_C-effctor"/>
</dbReference>
<dbReference type="AlphaFoldDB" id="A0A6P1NUE5"/>
<name>A0A6P1NUE5_9MICC</name>
<evidence type="ECO:0000259" key="7">
    <source>
        <dbReference type="PROSITE" id="PS50110"/>
    </source>
</evidence>
<keyword evidence="3" id="KW-0731">Sigma factor</keyword>
<feature type="modified residue" description="4-aspartylphosphate" evidence="6">
    <location>
        <position position="62"/>
    </location>
</feature>
<evidence type="ECO:0000313" key="8">
    <source>
        <dbReference type="EMBL" id="QHK22658.1"/>
    </source>
</evidence>
<dbReference type="InterPro" id="IPR011006">
    <property type="entry name" value="CheY-like_superfamily"/>
</dbReference>
<dbReference type="SUPFAM" id="SSF46894">
    <property type="entry name" value="C-terminal effector domain of the bipartite response regulators"/>
    <property type="match status" value="1"/>
</dbReference>
<organism evidence="8 9">
    <name type="scientific">Pseudarthrobacter psychrotolerans</name>
    <dbReference type="NCBI Taxonomy" id="2697569"/>
    <lineage>
        <taxon>Bacteria</taxon>
        <taxon>Bacillati</taxon>
        <taxon>Actinomycetota</taxon>
        <taxon>Actinomycetes</taxon>
        <taxon>Micrococcales</taxon>
        <taxon>Micrococcaceae</taxon>
        <taxon>Pseudarthrobacter</taxon>
    </lineage>
</organism>
<dbReference type="Proteomes" id="UP000464186">
    <property type="component" value="Plasmid unnamed2"/>
</dbReference>
<dbReference type="GO" id="GO:0003677">
    <property type="term" value="F:DNA binding"/>
    <property type="evidence" value="ECO:0007669"/>
    <property type="project" value="UniProtKB-KW"/>
</dbReference>